<evidence type="ECO:0000259" key="8">
    <source>
        <dbReference type="PROSITE" id="PS50109"/>
    </source>
</evidence>
<dbReference type="PANTHER" id="PTHR45453:SF1">
    <property type="entry name" value="PHOSPHATE REGULON SENSOR PROTEIN PHOR"/>
    <property type="match status" value="1"/>
</dbReference>
<dbReference type="SMART" id="SM00388">
    <property type="entry name" value="HisKA"/>
    <property type="match status" value="1"/>
</dbReference>
<organism evidence="9 10">
    <name type="scientific">Sphingomonas corticis</name>
    <dbReference type="NCBI Taxonomy" id="2722791"/>
    <lineage>
        <taxon>Bacteria</taxon>
        <taxon>Pseudomonadati</taxon>
        <taxon>Pseudomonadota</taxon>
        <taxon>Alphaproteobacteria</taxon>
        <taxon>Sphingomonadales</taxon>
        <taxon>Sphingomonadaceae</taxon>
        <taxon>Sphingomonas</taxon>
    </lineage>
</organism>
<dbReference type="InterPro" id="IPR005467">
    <property type="entry name" value="His_kinase_dom"/>
</dbReference>
<dbReference type="PRINTS" id="PR00344">
    <property type="entry name" value="BCTRLSENSOR"/>
</dbReference>
<accession>A0ABX1CLG7</accession>
<keyword evidence="7" id="KW-1133">Transmembrane helix</keyword>
<sequence length="404" mass="41901">MIDELPLRTWLAVAVALATAGVVYLLSGSGQAALATLAGGAALLAIVATMDEPDAPAPEAPAATPPDEGGGVLEGVADPVLVVRHGRVADANAAARTLLGAHVVGEDARVAIRHPGAAEHLADAATGRPGAIELVGLGGLEGRWLMRAAAIGPATSVVQLSDRTAEHAAERMRVDFVANASHELRTPLASILGYVETLQDAAGEEPALRNRFLGIVFDEARRMERLVEDLMSLSRIEADKFRLPSTRVDLAASAREVCATLATTHGDRGRDIVLDVAADVPEVTGDAAQLSQLLHNLVGNAMKYGRAGTPVRVSLTPREGLACLVVADQGDGIAADHLPRLTERFYRVDAGRSRSLGGTGLGLAIVKHIVERHRGRLDIASEPGVGTRVTVALPAAAAPAVIKA</sequence>
<evidence type="ECO:0000256" key="5">
    <source>
        <dbReference type="ARBA" id="ARBA00022777"/>
    </source>
</evidence>
<dbReference type="SUPFAM" id="SSF55874">
    <property type="entry name" value="ATPase domain of HSP90 chaperone/DNA topoisomerase II/histidine kinase"/>
    <property type="match status" value="1"/>
</dbReference>
<dbReference type="InterPro" id="IPR003661">
    <property type="entry name" value="HisK_dim/P_dom"/>
</dbReference>
<dbReference type="SMART" id="SM00387">
    <property type="entry name" value="HATPase_c"/>
    <property type="match status" value="1"/>
</dbReference>
<dbReference type="CDD" id="cd00082">
    <property type="entry name" value="HisKA"/>
    <property type="match status" value="1"/>
</dbReference>
<dbReference type="EMBL" id="JAAVJH010000003">
    <property type="protein sequence ID" value="NJR78234.1"/>
    <property type="molecule type" value="Genomic_DNA"/>
</dbReference>
<protein>
    <recommendedName>
        <fullName evidence="2">histidine kinase</fullName>
        <ecNumber evidence="2">2.7.13.3</ecNumber>
    </recommendedName>
</protein>
<dbReference type="Pfam" id="PF00512">
    <property type="entry name" value="HisKA"/>
    <property type="match status" value="1"/>
</dbReference>
<dbReference type="InterPro" id="IPR003594">
    <property type="entry name" value="HATPase_dom"/>
</dbReference>
<dbReference type="Pfam" id="PF02518">
    <property type="entry name" value="HATPase_c"/>
    <property type="match status" value="1"/>
</dbReference>
<evidence type="ECO:0000256" key="3">
    <source>
        <dbReference type="ARBA" id="ARBA00022553"/>
    </source>
</evidence>
<dbReference type="Gene3D" id="1.10.287.130">
    <property type="match status" value="1"/>
</dbReference>
<evidence type="ECO:0000256" key="1">
    <source>
        <dbReference type="ARBA" id="ARBA00000085"/>
    </source>
</evidence>
<name>A0ABX1CLG7_9SPHN</name>
<feature type="transmembrane region" description="Helical" evidence="7">
    <location>
        <begin position="7"/>
        <end position="26"/>
    </location>
</feature>
<keyword evidence="10" id="KW-1185">Reference proteome</keyword>
<dbReference type="EC" id="2.7.13.3" evidence="2"/>
<reference evidence="9 10" key="1">
    <citation type="submission" date="2020-03" db="EMBL/GenBank/DDBJ databases">
        <authorList>
            <person name="Wang L."/>
            <person name="He N."/>
            <person name="Li Y."/>
            <person name="Fang Y."/>
            <person name="Zhang F."/>
        </authorList>
    </citation>
    <scope>NUCLEOTIDE SEQUENCE [LARGE SCALE GENOMIC DNA]</scope>
    <source>
        <strain evidence="9 10">36D10-4-7</strain>
    </source>
</reference>
<dbReference type="Proteomes" id="UP000732399">
    <property type="component" value="Unassembled WGS sequence"/>
</dbReference>
<keyword evidence="6" id="KW-0902">Two-component regulatory system</keyword>
<dbReference type="SUPFAM" id="SSF47384">
    <property type="entry name" value="Homodimeric domain of signal transducing histidine kinase"/>
    <property type="match status" value="1"/>
</dbReference>
<evidence type="ECO:0000256" key="4">
    <source>
        <dbReference type="ARBA" id="ARBA00022679"/>
    </source>
</evidence>
<evidence type="ECO:0000256" key="6">
    <source>
        <dbReference type="ARBA" id="ARBA00023012"/>
    </source>
</evidence>
<evidence type="ECO:0000256" key="2">
    <source>
        <dbReference type="ARBA" id="ARBA00012438"/>
    </source>
</evidence>
<keyword evidence="3" id="KW-0597">Phosphoprotein</keyword>
<keyword evidence="4" id="KW-0808">Transferase</keyword>
<proteinExistence type="predicted"/>
<evidence type="ECO:0000256" key="7">
    <source>
        <dbReference type="SAM" id="Phobius"/>
    </source>
</evidence>
<comment type="caution">
    <text evidence="9">The sequence shown here is derived from an EMBL/GenBank/DDBJ whole genome shotgun (WGS) entry which is preliminary data.</text>
</comment>
<dbReference type="PANTHER" id="PTHR45453">
    <property type="entry name" value="PHOSPHATE REGULON SENSOR PROTEIN PHOR"/>
    <property type="match status" value="1"/>
</dbReference>
<evidence type="ECO:0000313" key="10">
    <source>
        <dbReference type="Proteomes" id="UP000732399"/>
    </source>
</evidence>
<keyword evidence="5" id="KW-0418">Kinase</keyword>
<dbReference type="InterPro" id="IPR036890">
    <property type="entry name" value="HATPase_C_sf"/>
</dbReference>
<dbReference type="InterPro" id="IPR004358">
    <property type="entry name" value="Sig_transdc_His_kin-like_C"/>
</dbReference>
<keyword evidence="7" id="KW-0812">Transmembrane</keyword>
<dbReference type="RefSeq" id="WP_168133749.1">
    <property type="nucleotide sequence ID" value="NZ_JAAVJH010000003.1"/>
</dbReference>
<keyword evidence="7" id="KW-0472">Membrane</keyword>
<comment type="catalytic activity">
    <reaction evidence="1">
        <text>ATP + protein L-histidine = ADP + protein N-phospho-L-histidine.</text>
        <dbReference type="EC" id="2.7.13.3"/>
    </reaction>
</comment>
<evidence type="ECO:0000313" key="9">
    <source>
        <dbReference type="EMBL" id="NJR78234.1"/>
    </source>
</evidence>
<dbReference type="InterPro" id="IPR036097">
    <property type="entry name" value="HisK_dim/P_sf"/>
</dbReference>
<feature type="domain" description="Histidine kinase" evidence="8">
    <location>
        <begin position="179"/>
        <end position="397"/>
    </location>
</feature>
<dbReference type="Gene3D" id="3.30.565.10">
    <property type="entry name" value="Histidine kinase-like ATPase, C-terminal domain"/>
    <property type="match status" value="1"/>
</dbReference>
<dbReference type="InterPro" id="IPR050351">
    <property type="entry name" value="BphY/WalK/GraS-like"/>
</dbReference>
<dbReference type="PROSITE" id="PS50109">
    <property type="entry name" value="HIS_KIN"/>
    <property type="match status" value="1"/>
</dbReference>
<gene>
    <name evidence="9" type="ORF">HBH26_06335</name>
</gene>